<dbReference type="AlphaFoldDB" id="A0A0N5AN44"/>
<evidence type="ECO:0000256" key="1">
    <source>
        <dbReference type="SAM" id="MobiDB-lite"/>
    </source>
</evidence>
<dbReference type="Proteomes" id="UP000046393">
    <property type="component" value="Unplaced"/>
</dbReference>
<keyword evidence="2" id="KW-1185">Reference proteome</keyword>
<accession>A0A0N5AN44</accession>
<feature type="region of interest" description="Disordered" evidence="1">
    <location>
        <begin position="337"/>
        <end position="366"/>
    </location>
</feature>
<evidence type="ECO:0000313" key="3">
    <source>
        <dbReference type="WBParaSite" id="SMUV_0000601901-mRNA-1"/>
    </source>
</evidence>
<sequence length="366" mass="39170">MEDDKAENDDEMYFFSSDEDDDRAVSASKGPRNKTVFATSAATIGEDPQLLLGLVMLSYAPSTQCDEVLLYTRDKRILFRGVIDTKFSITVSKASASIRASNCAKSYILQLPSDDNCILFAATVLRSINRCSKQRSYVDVVVGQGDQDVGVGSSILCEICNFDETASGTLKWQGGFIGMKVRGKRIIASGQMVMLVTVRRLKIAKTKGKNKDRANTFNVGATPVHDLSAMSNSMSASDSQGTDAAYDTVEESKPDIPKADSYLSLQEDEVMSPLPISAPPCSVPPASTSLDATLTGLLQEVSNINASVTSLCNSLPKDISNLNKRLDEIFESLGSLSNSAPVGSASKTMEPASAPVESSEPTQQSP</sequence>
<organism evidence="2 3">
    <name type="scientific">Syphacia muris</name>
    <dbReference type="NCBI Taxonomy" id="451379"/>
    <lineage>
        <taxon>Eukaryota</taxon>
        <taxon>Metazoa</taxon>
        <taxon>Ecdysozoa</taxon>
        <taxon>Nematoda</taxon>
        <taxon>Chromadorea</taxon>
        <taxon>Rhabditida</taxon>
        <taxon>Spirurina</taxon>
        <taxon>Oxyuridomorpha</taxon>
        <taxon>Oxyuroidea</taxon>
        <taxon>Oxyuridae</taxon>
        <taxon>Syphacia</taxon>
    </lineage>
</organism>
<feature type="compositionally biased region" description="Polar residues" evidence="1">
    <location>
        <begin position="337"/>
        <end position="347"/>
    </location>
</feature>
<proteinExistence type="predicted"/>
<dbReference type="WBParaSite" id="SMUV_0000601901-mRNA-1">
    <property type="protein sequence ID" value="SMUV_0000601901-mRNA-1"/>
    <property type="gene ID" value="SMUV_0000601901"/>
</dbReference>
<feature type="region of interest" description="Disordered" evidence="1">
    <location>
        <begin position="1"/>
        <end position="29"/>
    </location>
</feature>
<protein>
    <submittedName>
        <fullName evidence="3">C2 NT-type domain-containing protein</fullName>
    </submittedName>
</protein>
<name>A0A0N5AN44_9BILA</name>
<evidence type="ECO:0000313" key="2">
    <source>
        <dbReference type="Proteomes" id="UP000046393"/>
    </source>
</evidence>
<feature type="compositionally biased region" description="Acidic residues" evidence="1">
    <location>
        <begin position="1"/>
        <end position="22"/>
    </location>
</feature>
<reference evidence="3" key="1">
    <citation type="submission" date="2017-02" db="UniProtKB">
        <authorList>
            <consortium name="WormBaseParasite"/>
        </authorList>
    </citation>
    <scope>IDENTIFICATION</scope>
</reference>